<dbReference type="InterPro" id="IPR045079">
    <property type="entry name" value="Oxoprolinase-like"/>
</dbReference>
<protein>
    <submittedName>
        <fullName evidence="4">Hydantoinase/oxoprolinase family protein</fullName>
    </submittedName>
</protein>
<evidence type="ECO:0000259" key="3">
    <source>
        <dbReference type="Pfam" id="PF19278"/>
    </source>
</evidence>
<dbReference type="InterPro" id="IPR043129">
    <property type="entry name" value="ATPase_NBD"/>
</dbReference>
<proteinExistence type="predicted"/>
<reference evidence="5" key="1">
    <citation type="submission" date="2021-11" db="EMBL/GenBank/DDBJ databases">
        <title>Cultivation dependent microbiological survey of springs from the worlds oldest radium mine currently devoted to the extraction of radon-saturated water.</title>
        <authorList>
            <person name="Kapinusova G."/>
            <person name="Smrhova T."/>
            <person name="Strejcek M."/>
            <person name="Suman J."/>
            <person name="Jani K."/>
            <person name="Pajer P."/>
            <person name="Uhlik O."/>
        </authorList>
    </citation>
    <scope>NUCLEOTIDE SEQUENCE [LARGE SCALE GENOMIC DNA]</scope>
    <source>
        <strain evidence="5">J379</strain>
    </source>
</reference>
<feature type="domain" description="Acetophenone carboxylase-like C-terminal" evidence="3">
    <location>
        <begin position="502"/>
        <end position="654"/>
    </location>
</feature>
<dbReference type="SUPFAM" id="SSF53067">
    <property type="entry name" value="Actin-like ATPase domain"/>
    <property type="match status" value="1"/>
</dbReference>
<dbReference type="Pfam" id="PF19278">
    <property type="entry name" value="Hydant_A_C"/>
    <property type="match status" value="1"/>
</dbReference>
<dbReference type="PANTHER" id="PTHR11365">
    <property type="entry name" value="5-OXOPROLINASE RELATED"/>
    <property type="match status" value="1"/>
</dbReference>
<keyword evidence="5" id="KW-1185">Reference proteome</keyword>
<feature type="domain" description="Hydantoinase/oxoprolinase N-terminal" evidence="2">
    <location>
        <begin position="3"/>
        <end position="175"/>
    </location>
</feature>
<evidence type="ECO:0000259" key="2">
    <source>
        <dbReference type="Pfam" id="PF05378"/>
    </source>
</evidence>
<dbReference type="InterPro" id="IPR008040">
    <property type="entry name" value="Hydant_A_N"/>
</dbReference>
<dbReference type="RefSeq" id="WP_353863338.1">
    <property type="nucleotide sequence ID" value="NZ_CP088295.1"/>
</dbReference>
<dbReference type="EMBL" id="CP088295">
    <property type="protein sequence ID" value="UUY02815.1"/>
    <property type="molecule type" value="Genomic_DNA"/>
</dbReference>
<dbReference type="Pfam" id="PF05378">
    <property type="entry name" value="Hydant_A_N"/>
    <property type="match status" value="1"/>
</dbReference>
<gene>
    <name evidence="4" type="ORF">LRS13_19325</name>
</gene>
<dbReference type="Pfam" id="PF01968">
    <property type="entry name" value="Hydantoinase_A"/>
    <property type="match status" value="1"/>
</dbReference>
<dbReference type="PANTHER" id="PTHR11365:SF23">
    <property type="entry name" value="HYPOTHETICAL 5-OXOPROLINASE (EUROFUNG)-RELATED"/>
    <property type="match status" value="1"/>
</dbReference>
<name>A0ABY5PE78_9ACTN</name>
<feature type="domain" description="Hydantoinase A/oxoprolinase" evidence="1">
    <location>
        <begin position="197"/>
        <end position="481"/>
    </location>
</feature>
<dbReference type="InterPro" id="IPR049517">
    <property type="entry name" value="ACX-like_C"/>
</dbReference>
<organism evidence="4 5">
    <name type="scientific">Svornostia abyssi</name>
    <dbReference type="NCBI Taxonomy" id="2898438"/>
    <lineage>
        <taxon>Bacteria</taxon>
        <taxon>Bacillati</taxon>
        <taxon>Actinomycetota</taxon>
        <taxon>Thermoleophilia</taxon>
        <taxon>Solirubrobacterales</taxon>
        <taxon>Baekduiaceae</taxon>
        <taxon>Svornostia</taxon>
    </lineage>
</organism>
<dbReference type="Proteomes" id="UP001058860">
    <property type="component" value="Chromosome"/>
</dbReference>
<evidence type="ECO:0000313" key="4">
    <source>
        <dbReference type="EMBL" id="UUY02815.1"/>
    </source>
</evidence>
<dbReference type="InterPro" id="IPR002821">
    <property type="entry name" value="Hydantoinase_A"/>
</dbReference>
<evidence type="ECO:0000313" key="5">
    <source>
        <dbReference type="Proteomes" id="UP001058860"/>
    </source>
</evidence>
<evidence type="ECO:0000259" key="1">
    <source>
        <dbReference type="Pfam" id="PF01968"/>
    </source>
</evidence>
<sequence length="661" mass="69609">MKRVGIDIGGTFTDLVWFDDASQQVGKAKTLSTKDPLDGLAAAIAAAELDPADIGLFLHATTIVTNLVLERKGAVVGLISTRGFRDLLEIGSGLKPNPYDVQWSPVEPLVPRWLRLEVGERTLATGEILAAPDRDEIAAVLDDLVAQGCDAVAICLLNAYANPENELLVEAVARERHPRLRVSRSSEIDPRMREYARASTTVVNAYALPAFSSYAERLRDGLGLDTEVRFMQSSGGVVGVDEAAKAPVNLVYSGPAGGVLGARRLGRAAGVPHLITLDVGGTSSDVCVIRDEEAGDRDELELEFGVPIRTQTLDISAIGAGGGSIAHVDAGGALAVGPESARSTPGPASYGLGGTRPTVTDANLVLGLLREDSLLGRSGIRLDRSKAIAALEPLAAHFGLSVIETAHGVYRTVNANMAQAIREITVFQGIDPREHALVAFGGCGPQHAVEVARDVGMRDVIVPWMPSVFSALGLLGASLAKSESRTLLVPLDEDGLASAAAVLEELEARASASLQDDPVVEEIVITKVAYLRYVGQSHELPVPLTTLDAEAIRTAFEDAHEHRYSTRLGDPVELVDLRVTAIGVVAEPPPPVWTGGRADPAPVAMAETADGPTPVFDRDDLAAGVVLVGPALIEEADSTTFVPTDAEAVIDEHANIRITLP</sequence>
<accession>A0ABY5PE78</accession>